<feature type="domain" description="Reductase C-terminal" evidence="2">
    <location>
        <begin position="31"/>
        <end position="113"/>
    </location>
</feature>
<dbReference type="InterPro" id="IPR028202">
    <property type="entry name" value="Reductase_C"/>
</dbReference>
<dbReference type="Gene3D" id="3.30.390.30">
    <property type="match status" value="1"/>
</dbReference>
<proteinExistence type="predicted"/>
<dbReference type="EMBL" id="JAAZSR010000626">
    <property type="protein sequence ID" value="NKX52613.1"/>
    <property type="molecule type" value="Genomic_DNA"/>
</dbReference>
<evidence type="ECO:0000313" key="3">
    <source>
        <dbReference type="EMBL" id="NKX52613.1"/>
    </source>
</evidence>
<feature type="region of interest" description="Disordered" evidence="1">
    <location>
        <begin position="1"/>
        <end position="22"/>
    </location>
</feature>
<evidence type="ECO:0000259" key="2">
    <source>
        <dbReference type="Pfam" id="PF14759"/>
    </source>
</evidence>
<evidence type="ECO:0000313" key="4">
    <source>
        <dbReference type="Proteomes" id="UP000523795"/>
    </source>
</evidence>
<organism evidence="3 4">
    <name type="scientific">Arthrobacter deserti</name>
    <dbReference type="NCBI Taxonomy" id="1742687"/>
    <lineage>
        <taxon>Bacteria</taxon>
        <taxon>Bacillati</taxon>
        <taxon>Actinomycetota</taxon>
        <taxon>Actinomycetes</taxon>
        <taxon>Micrococcales</taxon>
        <taxon>Micrococcaceae</taxon>
        <taxon>Arthrobacter</taxon>
    </lineage>
</organism>
<protein>
    <submittedName>
        <fullName evidence="3">Pyridine nucleotide-disulfide oxidoreductase</fullName>
    </submittedName>
</protein>
<dbReference type="Pfam" id="PF14759">
    <property type="entry name" value="Reductase_C"/>
    <property type="match status" value="1"/>
</dbReference>
<feature type="non-terminal residue" evidence="3">
    <location>
        <position position="1"/>
    </location>
</feature>
<sequence>VQNATDQARHLARTLAGTHPEGAGEYAELPWFWSQQGPLKLQFAGLSAPGDDTVVRGDPGTGKFSVFCYRAGTLAAVESVNQPADHMPARRILAAGRTPAPQQAADTGFDLKTWSKTAPAPV</sequence>
<dbReference type="SUPFAM" id="SSF55424">
    <property type="entry name" value="FAD/NAD-linked reductases, dimerisation (C-terminal) domain"/>
    <property type="match status" value="1"/>
</dbReference>
<dbReference type="InterPro" id="IPR016156">
    <property type="entry name" value="FAD/NAD-linked_Rdtase_dimer_sf"/>
</dbReference>
<name>A0ABX1JTK4_9MICC</name>
<accession>A0ABX1JTK4</accession>
<reference evidence="3 4" key="1">
    <citation type="submission" date="2020-04" db="EMBL/GenBank/DDBJ databases">
        <authorList>
            <person name="Liu S."/>
        </authorList>
    </citation>
    <scope>NUCLEOTIDE SEQUENCE [LARGE SCALE GENOMIC DNA]</scope>
    <source>
        <strain evidence="3 4">CGMCC 1.15091</strain>
    </source>
</reference>
<evidence type="ECO:0000256" key="1">
    <source>
        <dbReference type="SAM" id="MobiDB-lite"/>
    </source>
</evidence>
<keyword evidence="4" id="KW-1185">Reference proteome</keyword>
<dbReference type="Proteomes" id="UP000523795">
    <property type="component" value="Unassembled WGS sequence"/>
</dbReference>
<gene>
    <name evidence="3" type="ORF">HER39_18960</name>
</gene>
<comment type="caution">
    <text evidence="3">The sequence shown here is derived from an EMBL/GenBank/DDBJ whole genome shotgun (WGS) entry which is preliminary data.</text>
</comment>